<organism evidence="3 4">
    <name type="scientific">Fodinisporobacter ferrooxydans</name>
    <dbReference type="NCBI Taxonomy" id="2901836"/>
    <lineage>
        <taxon>Bacteria</taxon>
        <taxon>Bacillati</taxon>
        <taxon>Bacillota</taxon>
        <taxon>Bacilli</taxon>
        <taxon>Bacillales</taxon>
        <taxon>Alicyclobacillaceae</taxon>
        <taxon>Fodinisporobacter</taxon>
    </lineage>
</organism>
<dbReference type="SUPFAM" id="SSF53187">
    <property type="entry name" value="Zn-dependent exopeptidases"/>
    <property type="match status" value="1"/>
</dbReference>
<name>A0ABY4CQF0_9BACL</name>
<dbReference type="PANTHER" id="PTHR30404">
    <property type="entry name" value="N-ACETYLMURAMOYL-L-ALANINE AMIDASE"/>
    <property type="match status" value="1"/>
</dbReference>
<accession>A0ABY4CQF0</accession>
<evidence type="ECO:0000259" key="2">
    <source>
        <dbReference type="SMART" id="SM00646"/>
    </source>
</evidence>
<dbReference type="GO" id="GO:0008745">
    <property type="term" value="F:N-acetylmuramoyl-L-alanine amidase activity"/>
    <property type="evidence" value="ECO:0007669"/>
    <property type="project" value="UniProtKB-EC"/>
</dbReference>
<dbReference type="Gene3D" id="3.40.630.40">
    <property type="entry name" value="Zn-dependent exopeptidases"/>
    <property type="match status" value="1"/>
</dbReference>
<dbReference type="Pfam" id="PF01520">
    <property type="entry name" value="Amidase_3"/>
    <property type="match status" value="1"/>
</dbReference>
<dbReference type="PANTHER" id="PTHR30404:SF0">
    <property type="entry name" value="N-ACETYLMURAMOYL-L-ALANINE AMIDASE AMIC"/>
    <property type="match status" value="1"/>
</dbReference>
<evidence type="ECO:0000313" key="3">
    <source>
        <dbReference type="EMBL" id="UOF92727.1"/>
    </source>
</evidence>
<evidence type="ECO:0000313" key="4">
    <source>
        <dbReference type="Proteomes" id="UP000830167"/>
    </source>
</evidence>
<proteinExistence type="predicted"/>
<dbReference type="Proteomes" id="UP000830167">
    <property type="component" value="Chromosome"/>
</dbReference>
<dbReference type="InterPro" id="IPR050695">
    <property type="entry name" value="N-acetylmuramoyl_amidase_3"/>
</dbReference>
<gene>
    <name evidence="3" type="ORF">LSG31_11490</name>
</gene>
<dbReference type="EMBL" id="CP089291">
    <property type="protein sequence ID" value="UOF92727.1"/>
    <property type="molecule type" value="Genomic_DNA"/>
</dbReference>
<dbReference type="SMART" id="SM00646">
    <property type="entry name" value="Ami_3"/>
    <property type="match status" value="1"/>
</dbReference>
<feature type="domain" description="MurNAc-LAA" evidence="2">
    <location>
        <begin position="106"/>
        <end position="215"/>
    </location>
</feature>
<evidence type="ECO:0000256" key="1">
    <source>
        <dbReference type="ARBA" id="ARBA00022801"/>
    </source>
</evidence>
<dbReference type="EC" id="3.5.1.28" evidence="3"/>
<keyword evidence="1 3" id="KW-0378">Hydrolase</keyword>
<reference evidence="3" key="1">
    <citation type="submission" date="2021-12" db="EMBL/GenBank/DDBJ databases">
        <title>Alicyclobacillaceae gen. nov., sp. nov., isolated from chalcocite enrichment system.</title>
        <authorList>
            <person name="Jiang Z."/>
        </authorList>
    </citation>
    <scope>NUCLEOTIDE SEQUENCE</scope>
    <source>
        <strain evidence="3">MYW30-H2</strain>
    </source>
</reference>
<dbReference type="RefSeq" id="WP_347439397.1">
    <property type="nucleotide sequence ID" value="NZ_CP089291.1"/>
</dbReference>
<protein>
    <submittedName>
        <fullName evidence="3">N-acetylmuramoyl-L-alanine amidase</fullName>
        <ecNumber evidence="3">3.5.1.28</ecNumber>
    </submittedName>
</protein>
<dbReference type="InterPro" id="IPR002508">
    <property type="entry name" value="MurNAc-LAA_cat"/>
</dbReference>
<sequence>MLSRKTIVFACLFMTLPLIWEPAISYGKTLPSVIVIDPGHGGIDSGTTAGSILEKDIVLSIGKDIAKQLEKDHVIVYMTRDQDKDASKLYPTPLKSRHRSDLLNRVRFFHEHAASMVISLHVNHSGSSSTSGALVFYQREQPFSTLYAPFLQDTLNTFYTAKQRPLTGPYYILRAAHVPVFLLEIGFLSNPSDREKLTNPVWQHSFATSMTKAIELGLAFQWNR</sequence>
<dbReference type="CDD" id="cd02696">
    <property type="entry name" value="MurNAc-LAA"/>
    <property type="match status" value="1"/>
</dbReference>
<keyword evidence="4" id="KW-1185">Reference proteome</keyword>